<reference evidence="1 2" key="1">
    <citation type="submission" date="2020-04" db="EMBL/GenBank/DDBJ databases">
        <title>Sequencing and Assembly of C. fimi.</title>
        <authorList>
            <person name="Ramsey A.R."/>
        </authorList>
    </citation>
    <scope>NUCLEOTIDE SEQUENCE [LARGE SCALE GENOMIC DNA]</scope>
    <source>
        <strain evidence="1 2">SB</strain>
    </source>
</reference>
<dbReference type="EMBL" id="JABCJJ010000007">
    <property type="protein sequence ID" value="NMR19881.1"/>
    <property type="molecule type" value="Genomic_DNA"/>
</dbReference>
<evidence type="ECO:0000313" key="2">
    <source>
        <dbReference type="Proteomes" id="UP000562124"/>
    </source>
</evidence>
<accession>A0A7Y0LXU3</accession>
<sequence>MRRRRAWRRSVTLLVVLVIGVVGVVVALDRVTGGSTLTARCAAINDGTSWFLSPAQAGNAALLAGTAERRGLPARAVTIGIATALQESKLLNIDYGDRDSVGLFQQRPSQGWGTVEQIMDPVYSTNAFYDGLVKVAGYEELEITVAAQRVQRSGFPDAYAQHEARSRAWASALTGNSPAALTCELGPAESAGGADAVQARLQRDYGEVPTSVGPDGTVVVAAGALSDGDADDDARLGWALAQWSVAVAGELELDAVATADQVWTRAEAAWAPSGTAPLPPGDVRLTLAPG</sequence>
<organism evidence="1 2">
    <name type="scientific">Cellulomonas fimi</name>
    <dbReference type="NCBI Taxonomy" id="1708"/>
    <lineage>
        <taxon>Bacteria</taxon>
        <taxon>Bacillati</taxon>
        <taxon>Actinomycetota</taxon>
        <taxon>Actinomycetes</taxon>
        <taxon>Micrococcales</taxon>
        <taxon>Cellulomonadaceae</taxon>
        <taxon>Cellulomonas</taxon>
    </lineage>
</organism>
<comment type="caution">
    <text evidence="1">The sequence shown here is derived from an EMBL/GenBank/DDBJ whole genome shotgun (WGS) entry which is preliminary data.</text>
</comment>
<gene>
    <name evidence="1" type="ORF">HIR71_06530</name>
</gene>
<evidence type="ECO:0000313" key="1">
    <source>
        <dbReference type="EMBL" id="NMR19881.1"/>
    </source>
</evidence>
<dbReference type="AlphaFoldDB" id="A0A7Y0LXU3"/>
<proteinExistence type="predicted"/>
<protein>
    <recommendedName>
        <fullName evidence="3">Heavy metal transporter</fullName>
    </recommendedName>
</protein>
<dbReference type="Proteomes" id="UP000562124">
    <property type="component" value="Unassembled WGS sequence"/>
</dbReference>
<evidence type="ECO:0008006" key="3">
    <source>
        <dbReference type="Google" id="ProtNLM"/>
    </source>
</evidence>
<name>A0A7Y0LXU3_CELFI</name>
<keyword evidence="2" id="KW-1185">Reference proteome</keyword>